<evidence type="ECO:0000256" key="9">
    <source>
        <dbReference type="ARBA" id="ARBA00023224"/>
    </source>
</evidence>
<dbReference type="OrthoDB" id="5981855at2759"/>
<evidence type="ECO:0000256" key="4">
    <source>
        <dbReference type="ARBA" id="ARBA00022692"/>
    </source>
</evidence>
<evidence type="ECO:0000256" key="1">
    <source>
        <dbReference type="ARBA" id="ARBA00004651"/>
    </source>
</evidence>
<feature type="transmembrane region" description="Helical" evidence="10">
    <location>
        <begin position="111"/>
        <end position="133"/>
    </location>
</feature>
<dbReference type="PANTHER" id="PTHR46925:SF2">
    <property type="entry name" value="G-PROTEIN COUPLED RECEPTOR TKR-1-RELATED"/>
    <property type="match status" value="1"/>
</dbReference>
<dbReference type="Proteomes" id="UP000759131">
    <property type="component" value="Unassembled WGS sequence"/>
</dbReference>
<proteinExistence type="inferred from homology"/>
<keyword evidence="5 10" id="KW-1133">Transmembrane helix</keyword>
<comment type="similarity">
    <text evidence="2">Belongs to the G-protein coupled receptor 1 family.</text>
</comment>
<dbReference type="InterPro" id="IPR001681">
    <property type="entry name" value="Neurokn_rcpt"/>
</dbReference>
<keyword evidence="8" id="KW-0675">Receptor</keyword>
<feature type="transmembrane region" description="Helical" evidence="10">
    <location>
        <begin position="153"/>
        <end position="173"/>
    </location>
</feature>
<dbReference type="Gene3D" id="1.20.1070.10">
    <property type="entry name" value="Rhodopsin 7-helix transmembrane proteins"/>
    <property type="match status" value="1"/>
</dbReference>
<dbReference type="GO" id="GO:0005886">
    <property type="term" value="C:plasma membrane"/>
    <property type="evidence" value="ECO:0007669"/>
    <property type="project" value="UniProtKB-SubCell"/>
</dbReference>
<evidence type="ECO:0000256" key="8">
    <source>
        <dbReference type="ARBA" id="ARBA00023170"/>
    </source>
</evidence>
<evidence type="ECO:0000313" key="13">
    <source>
        <dbReference type="Proteomes" id="UP000759131"/>
    </source>
</evidence>
<comment type="subcellular location">
    <subcellularLocation>
        <location evidence="1">Cell membrane</location>
        <topology evidence="1">Multi-pass membrane protein</topology>
    </subcellularLocation>
</comment>
<feature type="domain" description="G-protein coupled receptors family 1 profile" evidence="11">
    <location>
        <begin position="1"/>
        <end position="127"/>
    </location>
</feature>
<evidence type="ECO:0000256" key="10">
    <source>
        <dbReference type="SAM" id="Phobius"/>
    </source>
</evidence>
<dbReference type="SUPFAM" id="SSF81321">
    <property type="entry name" value="Family A G protein-coupled receptor-like"/>
    <property type="match status" value="1"/>
</dbReference>
<accession>A0A7R9Q5U1</accession>
<keyword evidence="6" id="KW-0297">G-protein coupled receptor</keyword>
<dbReference type="PROSITE" id="PS50262">
    <property type="entry name" value="G_PROTEIN_RECEP_F1_2"/>
    <property type="match status" value="1"/>
</dbReference>
<protein>
    <recommendedName>
        <fullName evidence="11">G-protein coupled receptors family 1 profile domain-containing protein</fullName>
    </recommendedName>
</protein>
<keyword evidence="13" id="KW-1185">Reference proteome</keyword>
<keyword evidence="4 10" id="KW-0812">Transmembrane</keyword>
<feature type="non-terminal residue" evidence="12">
    <location>
        <position position="181"/>
    </location>
</feature>
<dbReference type="PRINTS" id="PR00237">
    <property type="entry name" value="GPCRRHODOPSN"/>
</dbReference>
<dbReference type="Pfam" id="PF00001">
    <property type="entry name" value="7tm_1"/>
    <property type="match status" value="1"/>
</dbReference>
<dbReference type="PANTHER" id="PTHR46925">
    <property type="entry name" value="G-PROTEIN COUPLED RECEPTOR TKR-1-RELATED"/>
    <property type="match status" value="1"/>
</dbReference>
<evidence type="ECO:0000256" key="5">
    <source>
        <dbReference type="ARBA" id="ARBA00022989"/>
    </source>
</evidence>
<keyword evidence="3" id="KW-1003">Cell membrane</keyword>
<evidence type="ECO:0000256" key="3">
    <source>
        <dbReference type="ARBA" id="ARBA00022475"/>
    </source>
</evidence>
<organism evidence="12">
    <name type="scientific">Medioppia subpectinata</name>
    <dbReference type="NCBI Taxonomy" id="1979941"/>
    <lineage>
        <taxon>Eukaryota</taxon>
        <taxon>Metazoa</taxon>
        <taxon>Ecdysozoa</taxon>
        <taxon>Arthropoda</taxon>
        <taxon>Chelicerata</taxon>
        <taxon>Arachnida</taxon>
        <taxon>Acari</taxon>
        <taxon>Acariformes</taxon>
        <taxon>Sarcoptiformes</taxon>
        <taxon>Oribatida</taxon>
        <taxon>Brachypylina</taxon>
        <taxon>Oppioidea</taxon>
        <taxon>Oppiidae</taxon>
        <taxon>Medioppia</taxon>
    </lineage>
</organism>
<reference evidence="12" key="1">
    <citation type="submission" date="2020-11" db="EMBL/GenBank/DDBJ databases">
        <authorList>
            <person name="Tran Van P."/>
        </authorList>
    </citation>
    <scope>NUCLEOTIDE SEQUENCE</scope>
</reference>
<dbReference type="EMBL" id="CAJPIZ010012423">
    <property type="protein sequence ID" value="CAG2113694.1"/>
    <property type="molecule type" value="Genomic_DNA"/>
</dbReference>
<gene>
    <name evidence="12" type="ORF">OSB1V03_LOCUS13661</name>
</gene>
<name>A0A7R9Q5U1_9ACAR</name>
<evidence type="ECO:0000256" key="6">
    <source>
        <dbReference type="ARBA" id="ARBA00023040"/>
    </source>
</evidence>
<dbReference type="EMBL" id="OC866998">
    <property type="protein sequence ID" value="CAD7633264.1"/>
    <property type="molecule type" value="Genomic_DNA"/>
</dbReference>
<keyword evidence="9" id="KW-0807">Transducer</keyword>
<feature type="transmembrane region" description="Helical" evidence="10">
    <location>
        <begin position="64"/>
        <end position="90"/>
    </location>
</feature>
<evidence type="ECO:0000256" key="7">
    <source>
        <dbReference type="ARBA" id="ARBA00023136"/>
    </source>
</evidence>
<sequence length="181" mass="21216">MSKKNAVSIILIIWLCGSLFALPTLLYSKTLSYRYAKKEIRTLCIMIWPDGVAGQSHSDNVYNILFLLLTYVVPIVSMVFTYTLIARVLWGHKGIGEFTEFQKESIRSKRKIVRMLMVVVAIFAICWEMSHMLPYHLYFLYTYKFPEVVHLPFIQHIYLGIYWLAMSNSMILLGKKDRNFE</sequence>
<dbReference type="AlphaFoldDB" id="A0A7R9Q5U1"/>
<keyword evidence="7 10" id="KW-0472">Membrane</keyword>
<dbReference type="InterPro" id="IPR000276">
    <property type="entry name" value="GPCR_Rhodpsn"/>
</dbReference>
<dbReference type="InterPro" id="IPR017452">
    <property type="entry name" value="GPCR_Rhodpsn_7TM"/>
</dbReference>
<evidence type="ECO:0000259" key="11">
    <source>
        <dbReference type="PROSITE" id="PS50262"/>
    </source>
</evidence>
<evidence type="ECO:0000256" key="2">
    <source>
        <dbReference type="ARBA" id="ARBA00010663"/>
    </source>
</evidence>
<evidence type="ECO:0000313" key="12">
    <source>
        <dbReference type="EMBL" id="CAD7633264.1"/>
    </source>
</evidence>
<dbReference type="GO" id="GO:0004995">
    <property type="term" value="F:tachykinin receptor activity"/>
    <property type="evidence" value="ECO:0007669"/>
    <property type="project" value="InterPro"/>
</dbReference>